<evidence type="ECO:0008006" key="4">
    <source>
        <dbReference type="Google" id="ProtNLM"/>
    </source>
</evidence>
<protein>
    <recommendedName>
        <fullName evidence="4">Asp23/Gls24 family envelope stress response protein</fullName>
    </recommendedName>
</protein>
<reference evidence="3" key="1">
    <citation type="journal article" date="2019" name="Int. J. Syst. Evol. Microbiol.">
        <title>The Global Catalogue of Microorganisms (GCM) 10K type strain sequencing project: providing services to taxonomists for standard genome sequencing and annotation.</title>
        <authorList>
            <consortium name="The Broad Institute Genomics Platform"/>
            <consortium name="The Broad Institute Genome Sequencing Center for Infectious Disease"/>
            <person name="Wu L."/>
            <person name="Ma J."/>
        </authorList>
    </citation>
    <scope>NUCLEOTIDE SEQUENCE [LARGE SCALE GENOMIC DNA]</scope>
    <source>
        <strain evidence="3">CCUG 53903</strain>
    </source>
</reference>
<keyword evidence="3" id="KW-1185">Reference proteome</keyword>
<accession>A0ABW1CYG3</accession>
<gene>
    <name evidence="2" type="ORF">ACFPZ3_40725</name>
</gene>
<feature type="region of interest" description="Disordered" evidence="1">
    <location>
        <begin position="1"/>
        <end position="65"/>
    </location>
</feature>
<proteinExistence type="predicted"/>
<dbReference type="EMBL" id="JBHSPA010000052">
    <property type="protein sequence ID" value="MFC5830217.1"/>
    <property type="molecule type" value="Genomic_DNA"/>
</dbReference>
<comment type="caution">
    <text evidence="2">The sequence shown here is derived from an EMBL/GenBank/DDBJ whole genome shotgun (WGS) entry which is preliminary data.</text>
</comment>
<evidence type="ECO:0000313" key="2">
    <source>
        <dbReference type="EMBL" id="MFC5830217.1"/>
    </source>
</evidence>
<feature type="compositionally biased region" description="Low complexity" evidence="1">
    <location>
        <begin position="24"/>
        <end position="65"/>
    </location>
</feature>
<evidence type="ECO:0000313" key="3">
    <source>
        <dbReference type="Proteomes" id="UP001596058"/>
    </source>
</evidence>
<evidence type="ECO:0000256" key="1">
    <source>
        <dbReference type="SAM" id="MobiDB-lite"/>
    </source>
</evidence>
<feature type="compositionally biased region" description="Low complexity" evidence="1">
    <location>
        <begin position="7"/>
        <end position="16"/>
    </location>
</feature>
<dbReference type="RefSeq" id="WP_379519703.1">
    <property type="nucleotide sequence ID" value="NZ_JBHSPA010000052.1"/>
</dbReference>
<name>A0ABW1CYG3_9ACTN</name>
<sequence>MTAGGPDSARAEAGSSAGSGAGAEIGSSADAGSSAETTAGAEARSSAEPSAGAEARSSAGSGAGVDGAVSEALAIAERARACAGVAGLSGGRFGTVATYLPGERLTGVSTDAREVEIAIVATLDRPLPETAEEVRRAVAGLAGDRPVNVRIDDIIVEGS</sequence>
<organism evidence="2 3">
    <name type="scientific">Nonomuraea insulae</name>
    <dbReference type="NCBI Taxonomy" id="1616787"/>
    <lineage>
        <taxon>Bacteria</taxon>
        <taxon>Bacillati</taxon>
        <taxon>Actinomycetota</taxon>
        <taxon>Actinomycetes</taxon>
        <taxon>Streptosporangiales</taxon>
        <taxon>Streptosporangiaceae</taxon>
        <taxon>Nonomuraea</taxon>
    </lineage>
</organism>
<dbReference type="Proteomes" id="UP001596058">
    <property type="component" value="Unassembled WGS sequence"/>
</dbReference>